<dbReference type="Proteomes" id="UP001596115">
    <property type="component" value="Unassembled WGS sequence"/>
</dbReference>
<evidence type="ECO:0000313" key="1">
    <source>
        <dbReference type="EMBL" id="MFC6068504.1"/>
    </source>
</evidence>
<gene>
    <name evidence="1" type="ORF">ACFLLB_02850</name>
</gene>
<dbReference type="EMBL" id="JBHRFL010000002">
    <property type="protein sequence ID" value="MFC6068504.1"/>
    <property type="molecule type" value="Genomic_DNA"/>
</dbReference>
<name>A0ABW1N0H8_9GAMM</name>
<organism evidence="1 2">
    <name type="scientific">Stenotrophomonas geniculata</name>
    <dbReference type="NCBI Taxonomy" id="86188"/>
    <lineage>
        <taxon>Bacteria</taxon>
        <taxon>Pseudomonadati</taxon>
        <taxon>Pseudomonadota</taxon>
        <taxon>Gammaproteobacteria</taxon>
        <taxon>Lysobacterales</taxon>
        <taxon>Lysobacteraceae</taxon>
        <taxon>Stenotrophomonas</taxon>
    </lineage>
</organism>
<sequence>MIKSNPLHAPPFELNSPQFVWKTRFKDKCVYTGCGVGLPGRIDSDHRAEVHATKQALAAQLAHVRLSQCHEVFVRNTTAALITVHHFLSQAAEKDAVFFLCATAEVAGEIIATLNVDDRPA</sequence>
<accession>A0ABW1N0H8</accession>
<comment type="caution">
    <text evidence="1">The sequence shown here is derived from an EMBL/GenBank/DDBJ whole genome shotgun (WGS) entry which is preliminary data.</text>
</comment>
<evidence type="ECO:0000313" key="2">
    <source>
        <dbReference type="Proteomes" id="UP001596115"/>
    </source>
</evidence>
<dbReference type="RefSeq" id="WP_191850922.1">
    <property type="nucleotide sequence ID" value="NZ_JBFLAA010000007.1"/>
</dbReference>
<keyword evidence="2" id="KW-1185">Reference proteome</keyword>
<proteinExistence type="predicted"/>
<reference evidence="1 2" key="1">
    <citation type="submission" date="2024-09" db="EMBL/GenBank/DDBJ databases">
        <title>Whole genome analysis of Stenotrophomonas geniculata MK-1, and its biological control impact on peanut foliage fungus diseases.</title>
        <authorList>
            <person name="Ahsan T."/>
        </authorList>
    </citation>
    <scope>NUCLEOTIDE SEQUENCE [LARGE SCALE GENOMIC DNA]</scope>
    <source>
        <strain evidence="1 2">MK-1</strain>
    </source>
</reference>
<protein>
    <submittedName>
        <fullName evidence="1">Uncharacterized protein</fullName>
    </submittedName>
</protein>